<feature type="chain" id="PRO_5043139242" evidence="1">
    <location>
        <begin position="21"/>
        <end position="121"/>
    </location>
</feature>
<evidence type="ECO:0000313" key="5">
    <source>
        <dbReference type="WBParaSite" id="GPUH_0002330301-mRNA-1"/>
    </source>
</evidence>
<dbReference type="GO" id="GO:0036503">
    <property type="term" value="P:ERAD pathway"/>
    <property type="evidence" value="ECO:0007669"/>
    <property type="project" value="TreeGrafter"/>
</dbReference>
<sequence length="121" mass="13761">MEKLWIFIILSTALLKGADTLRSKKSVITSLRAKWPHTSFIAETSEFIAQEGDVLFWRYLDAIAEKINVDEWSTYSDAKQHDLAIRLAAGLLEEPRVNLLKFSLSLRAHSPAVQLFQEVTT</sequence>
<evidence type="ECO:0000259" key="2">
    <source>
        <dbReference type="Pfam" id="PF18400"/>
    </source>
</evidence>
<dbReference type="PANTHER" id="PTHR11226:SF0">
    <property type="entry name" value="UDP-GLUCOSE:GLYCOPROTEIN GLUCOSYLTRANSFERASE"/>
    <property type="match status" value="1"/>
</dbReference>
<dbReference type="PANTHER" id="PTHR11226">
    <property type="entry name" value="UDP-GLUCOSE GLYCOPROTEIN:GLUCOSYLTRANSFERASE"/>
    <property type="match status" value="1"/>
</dbReference>
<dbReference type="OrthoDB" id="5869455at2759"/>
<evidence type="ECO:0000313" key="4">
    <source>
        <dbReference type="Proteomes" id="UP000271098"/>
    </source>
</evidence>
<dbReference type="GO" id="GO:0005783">
    <property type="term" value="C:endoplasmic reticulum"/>
    <property type="evidence" value="ECO:0007669"/>
    <property type="project" value="TreeGrafter"/>
</dbReference>
<dbReference type="EMBL" id="UYRT01097340">
    <property type="protein sequence ID" value="VDN41236.1"/>
    <property type="molecule type" value="Genomic_DNA"/>
</dbReference>
<gene>
    <name evidence="3" type="ORF">GPUH_LOCUS23274</name>
</gene>
<proteinExistence type="predicted"/>
<dbReference type="Pfam" id="PF18400">
    <property type="entry name" value="Thioredoxin_12"/>
    <property type="match status" value="1"/>
</dbReference>
<dbReference type="Proteomes" id="UP000271098">
    <property type="component" value="Unassembled WGS sequence"/>
</dbReference>
<dbReference type="InterPro" id="IPR040693">
    <property type="entry name" value="UGGT_TRXL_1"/>
</dbReference>
<feature type="signal peptide" evidence="1">
    <location>
        <begin position="1"/>
        <end position="20"/>
    </location>
</feature>
<dbReference type="AlphaFoldDB" id="A0A183EQN2"/>
<name>A0A183EQN2_9BILA</name>
<keyword evidence="4" id="KW-1185">Reference proteome</keyword>
<accession>A0A183EQN2</accession>
<dbReference type="WBParaSite" id="GPUH_0002330301-mRNA-1">
    <property type="protein sequence ID" value="GPUH_0002330301-mRNA-1"/>
    <property type="gene ID" value="GPUH_0002330301"/>
</dbReference>
<evidence type="ECO:0000256" key="1">
    <source>
        <dbReference type="SAM" id="SignalP"/>
    </source>
</evidence>
<dbReference type="GO" id="GO:0003980">
    <property type="term" value="F:UDP-glucose:glycoprotein glucosyltransferase activity"/>
    <property type="evidence" value="ECO:0007669"/>
    <property type="project" value="InterPro"/>
</dbReference>
<dbReference type="InterPro" id="IPR009448">
    <property type="entry name" value="UDP-g_GGtrans"/>
</dbReference>
<reference evidence="3 4" key="2">
    <citation type="submission" date="2018-11" db="EMBL/GenBank/DDBJ databases">
        <authorList>
            <consortium name="Pathogen Informatics"/>
        </authorList>
    </citation>
    <scope>NUCLEOTIDE SEQUENCE [LARGE SCALE GENOMIC DNA]</scope>
</reference>
<dbReference type="GO" id="GO:0051082">
    <property type="term" value="F:unfolded protein binding"/>
    <property type="evidence" value="ECO:0007669"/>
    <property type="project" value="TreeGrafter"/>
</dbReference>
<evidence type="ECO:0000313" key="3">
    <source>
        <dbReference type="EMBL" id="VDN41236.1"/>
    </source>
</evidence>
<keyword evidence="1" id="KW-0732">Signal</keyword>
<reference evidence="5" key="1">
    <citation type="submission" date="2016-06" db="UniProtKB">
        <authorList>
            <consortium name="WormBaseParasite"/>
        </authorList>
    </citation>
    <scope>IDENTIFICATION</scope>
</reference>
<feature type="domain" description="UGGT thioredoxin-like" evidence="2">
    <location>
        <begin position="38"/>
        <end position="119"/>
    </location>
</feature>
<organism evidence="5">
    <name type="scientific">Gongylonema pulchrum</name>
    <dbReference type="NCBI Taxonomy" id="637853"/>
    <lineage>
        <taxon>Eukaryota</taxon>
        <taxon>Metazoa</taxon>
        <taxon>Ecdysozoa</taxon>
        <taxon>Nematoda</taxon>
        <taxon>Chromadorea</taxon>
        <taxon>Rhabditida</taxon>
        <taxon>Spirurina</taxon>
        <taxon>Spiruromorpha</taxon>
        <taxon>Spiruroidea</taxon>
        <taxon>Gongylonematidae</taxon>
        <taxon>Gongylonema</taxon>
    </lineage>
</organism>
<protein>
    <submittedName>
        <fullName evidence="5">Thioredoxin_12 domain-containing protein</fullName>
    </submittedName>
</protein>
<dbReference type="GO" id="GO:0018279">
    <property type="term" value="P:protein N-linked glycosylation via asparagine"/>
    <property type="evidence" value="ECO:0007669"/>
    <property type="project" value="TreeGrafter"/>
</dbReference>